<comment type="subcellular location">
    <subcellularLocation>
        <location evidence="1">Nucleus</location>
    </subcellularLocation>
</comment>
<evidence type="ECO:0000313" key="9">
    <source>
        <dbReference type="Proteomes" id="UP000653305"/>
    </source>
</evidence>
<dbReference type="PANTHER" id="PTHR45914">
    <property type="entry name" value="TRANSCRIPTION FACTOR HEC3-RELATED"/>
    <property type="match status" value="1"/>
</dbReference>
<dbReference type="InterPro" id="IPR036638">
    <property type="entry name" value="HLH_DNA-bd_sf"/>
</dbReference>
<dbReference type="GO" id="GO:0046983">
    <property type="term" value="F:protein dimerization activity"/>
    <property type="evidence" value="ECO:0007669"/>
    <property type="project" value="InterPro"/>
</dbReference>
<dbReference type="SUPFAM" id="SSF47459">
    <property type="entry name" value="HLH, helix-loop-helix DNA-binding domain"/>
    <property type="match status" value="1"/>
</dbReference>
<feature type="compositionally biased region" description="Low complexity" evidence="6">
    <location>
        <begin position="36"/>
        <end position="53"/>
    </location>
</feature>
<dbReference type="Gene3D" id="4.10.280.10">
    <property type="entry name" value="Helix-loop-helix DNA-binding domain"/>
    <property type="match status" value="1"/>
</dbReference>
<keyword evidence="5" id="KW-0539">Nucleus</keyword>
<dbReference type="GO" id="GO:0003677">
    <property type="term" value="F:DNA binding"/>
    <property type="evidence" value="ECO:0007669"/>
    <property type="project" value="UniProtKB-KW"/>
</dbReference>
<organism evidence="8 9">
    <name type="scientific">Phtheirospermum japonicum</name>
    <dbReference type="NCBI Taxonomy" id="374723"/>
    <lineage>
        <taxon>Eukaryota</taxon>
        <taxon>Viridiplantae</taxon>
        <taxon>Streptophyta</taxon>
        <taxon>Embryophyta</taxon>
        <taxon>Tracheophyta</taxon>
        <taxon>Spermatophyta</taxon>
        <taxon>Magnoliopsida</taxon>
        <taxon>eudicotyledons</taxon>
        <taxon>Gunneridae</taxon>
        <taxon>Pentapetalae</taxon>
        <taxon>asterids</taxon>
        <taxon>lamiids</taxon>
        <taxon>Lamiales</taxon>
        <taxon>Orobanchaceae</taxon>
        <taxon>Orobanchaceae incertae sedis</taxon>
        <taxon>Phtheirospermum</taxon>
    </lineage>
</organism>
<evidence type="ECO:0000256" key="5">
    <source>
        <dbReference type="ARBA" id="ARBA00023242"/>
    </source>
</evidence>
<evidence type="ECO:0000256" key="4">
    <source>
        <dbReference type="ARBA" id="ARBA00023163"/>
    </source>
</evidence>
<gene>
    <name evidence="8" type="ORF">PHJA_000966600</name>
</gene>
<accession>A0A830BQY2</accession>
<evidence type="ECO:0000256" key="2">
    <source>
        <dbReference type="ARBA" id="ARBA00023015"/>
    </source>
</evidence>
<dbReference type="GO" id="GO:0003700">
    <property type="term" value="F:DNA-binding transcription factor activity"/>
    <property type="evidence" value="ECO:0007669"/>
    <property type="project" value="InterPro"/>
</dbReference>
<dbReference type="EMBL" id="BMAC01000165">
    <property type="protein sequence ID" value="GFP88229.1"/>
    <property type="molecule type" value="Genomic_DNA"/>
</dbReference>
<dbReference type="GO" id="GO:0005634">
    <property type="term" value="C:nucleus"/>
    <property type="evidence" value="ECO:0007669"/>
    <property type="project" value="UniProtKB-SubCell"/>
</dbReference>
<dbReference type="InterPro" id="IPR011598">
    <property type="entry name" value="bHLH_dom"/>
</dbReference>
<dbReference type="Proteomes" id="UP000653305">
    <property type="component" value="Unassembled WGS sequence"/>
</dbReference>
<sequence length="196" mass="21997">MELYFSPLHSYKPQYGNMINNPQISDNVRFFPETNSDSSDFEFSGGSPTSVAAAPPPSSSFPGIPNGFPCTSFSVLQRTEAMEAMREAIFRAAAMQPVEIDAESLRRPPERKNVKISKDPQSVAARRRRERISHRIRVLQRMVPGGTKLDTASMLDEAAHYLKFLKRQIELLEQVPAAEEYRPMMGDGFFPGDPTN</sequence>
<name>A0A830BQY2_9LAMI</name>
<comment type="caution">
    <text evidence="8">The sequence shown here is derived from an EMBL/GenBank/DDBJ whole genome shotgun (WGS) entry which is preliminary data.</text>
</comment>
<evidence type="ECO:0000313" key="8">
    <source>
        <dbReference type="EMBL" id="GFP88229.1"/>
    </source>
</evidence>
<protein>
    <submittedName>
        <fullName evidence="8">Transcription factor hec2</fullName>
    </submittedName>
</protein>
<evidence type="ECO:0000256" key="1">
    <source>
        <dbReference type="ARBA" id="ARBA00004123"/>
    </source>
</evidence>
<proteinExistence type="predicted"/>
<keyword evidence="9" id="KW-1185">Reference proteome</keyword>
<keyword evidence="4" id="KW-0804">Transcription</keyword>
<dbReference type="SMART" id="SM00353">
    <property type="entry name" value="HLH"/>
    <property type="match status" value="1"/>
</dbReference>
<keyword evidence="3" id="KW-0238">DNA-binding</keyword>
<dbReference type="PROSITE" id="PS50888">
    <property type="entry name" value="BHLH"/>
    <property type="match status" value="1"/>
</dbReference>
<feature type="region of interest" description="Disordered" evidence="6">
    <location>
        <begin position="35"/>
        <end position="60"/>
    </location>
</feature>
<dbReference type="PANTHER" id="PTHR45914:SF54">
    <property type="entry name" value="OS08G0471401 PROTEIN"/>
    <property type="match status" value="1"/>
</dbReference>
<evidence type="ECO:0000256" key="6">
    <source>
        <dbReference type="SAM" id="MobiDB-lite"/>
    </source>
</evidence>
<dbReference type="OrthoDB" id="2017571at2759"/>
<feature type="domain" description="BHLH" evidence="7">
    <location>
        <begin position="116"/>
        <end position="165"/>
    </location>
</feature>
<evidence type="ECO:0000256" key="3">
    <source>
        <dbReference type="ARBA" id="ARBA00023125"/>
    </source>
</evidence>
<keyword evidence="2" id="KW-0805">Transcription regulation</keyword>
<evidence type="ECO:0000259" key="7">
    <source>
        <dbReference type="PROSITE" id="PS50888"/>
    </source>
</evidence>
<dbReference type="AlphaFoldDB" id="A0A830BQY2"/>
<reference evidence="8" key="1">
    <citation type="submission" date="2020-07" db="EMBL/GenBank/DDBJ databases">
        <title>Ethylene signaling mediates host invasion by parasitic plants.</title>
        <authorList>
            <person name="Yoshida S."/>
        </authorList>
    </citation>
    <scope>NUCLEOTIDE SEQUENCE</scope>
    <source>
        <strain evidence="8">Okayama</strain>
    </source>
</reference>
<dbReference type="Pfam" id="PF00010">
    <property type="entry name" value="HLH"/>
    <property type="match status" value="1"/>
</dbReference>
<dbReference type="InterPro" id="IPR045843">
    <property type="entry name" value="IND-like"/>
</dbReference>